<evidence type="ECO:0000313" key="4">
    <source>
        <dbReference type="Proteomes" id="UP000184512"/>
    </source>
</evidence>
<dbReference type="Gene3D" id="3.40.630.190">
    <property type="entry name" value="LCP protein"/>
    <property type="match status" value="1"/>
</dbReference>
<dbReference type="PANTHER" id="PTHR33392:SF6">
    <property type="entry name" value="POLYISOPRENYL-TEICHOIC ACID--PEPTIDOGLYCAN TEICHOIC ACID TRANSFERASE TAGU"/>
    <property type="match status" value="1"/>
</dbReference>
<feature type="domain" description="Cell envelope-related transcriptional attenuator" evidence="2">
    <location>
        <begin position="72"/>
        <end position="214"/>
    </location>
</feature>
<name>A0A1M6J2J5_9ACTN</name>
<evidence type="ECO:0000313" key="3">
    <source>
        <dbReference type="EMBL" id="SHJ40908.1"/>
    </source>
</evidence>
<protein>
    <submittedName>
        <fullName evidence="3">Transcriptional attenuator, LytR family</fullName>
    </submittedName>
</protein>
<evidence type="ECO:0000256" key="1">
    <source>
        <dbReference type="ARBA" id="ARBA00006068"/>
    </source>
</evidence>
<dbReference type="NCBIfam" id="TIGR00350">
    <property type="entry name" value="lytR_cpsA_psr"/>
    <property type="match status" value="1"/>
</dbReference>
<dbReference type="PANTHER" id="PTHR33392">
    <property type="entry name" value="POLYISOPRENYL-TEICHOIC ACID--PEPTIDOGLYCAN TEICHOIC ACID TRANSFERASE TAGU"/>
    <property type="match status" value="1"/>
</dbReference>
<dbReference type="STRING" id="1123357.SAMN02745244_02440"/>
<sequence>MLGVVIALVLAAVGVVGYYAKSAVDAMDNIRREPSIMPTGRRPTPVQPSEAKAAPLNFVLMGSDHRGTERGRSDVLQLLHISGDRKQVFLMSIPRDSWVPIPGHSDAKINAAYSWGGAALAVETLESLLDVPMDHTAIIDFEGFVNVIDALGGVTVNNREASTAGDLQFPKGEITLDGNEALIYVRQRKNLSDGDFGRATRQRDVIKAVVEKLTSTGVLTDPARFREAVTTLGSNFTVDEALTNQAILDLGWSMRDVRGADIHSFQIPTSGFGTSADGQSIVLLDKAALADLQTALRTDTMLGFYESHR</sequence>
<proteinExistence type="inferred from homology"/>
<accession>A0A1M6J2J5</accession>
<comment type="similarity">
    <text evidence="1">Belongs to the LytR/CpsA/Psr (LCP) family.</text>
</comment>
<dbReference type="Pfam" id="PF03816">
    <property type="entry name" value="LytR_cpsA_psr"/>
    <property type="match status" value="1"/>
</dbReference>
<evidence type="ECO:0000259" key="2">
    <source>
        <dbReference type="Pfam" id="PF03816"/>
    </source>
</evidence>
<dbReference type="EMBL" id="FQZG01000046">
    <property type="protein sequence ID" value="SHJ40908.1"/>
    <property type="molecule type" value="Genomic_DNA"/>
</dbReference>
<dbReference type="InterPro" id="IPR050922">
    <property type="entry name" value="LytR/CpsA/Psr_CW_biosynth"/>
</dbReference>
<reference evidence="3 4" key="1">
    <citation type="submission" date="2016-11" db="EMBL/GenBank/DDBJ databases">
        <authorList>
            <person name="Jaros S."/>
            <person name="Januszkiewicz K."/>
            <person name="Wedrychowicz H."/>
        </authorList>
    </citation>
    <scope>NUCLEOTIDE SEQUENCE [LARGE SCALE GENOMIC DNA]</scope>
    <source>
        <strain evidence="3 4">DSM 12906</strain>
    </source>
</reference>
<dbReference type="InterPro" id="IPR004474">
    <property type="entry name" value="LytR_CpsA_psr"/>
</dbReference>
<keyword evidence="4" id="KW-1185">Reference proteome</keyword>
<dbReference type="AlphaFoldDB" id="A0A1M6J2J5"/>
<dbReference type="Proteomes" id="UP000184512">
    <property type="component" value="Unassembled WGS sequence"/>
</dbReference>
<gene>
    <name evidence="3" type="ORF">SAMN02745244_02440</name>
</gene>
<organism evidence="3 4">
    <name type="scientific">Tessaracoccus bendigoensis DSM 12906</name>
    <dbReference type="NCBI Taxonomy" id="1123357"/>
    <lineage>
        <taxon>Bacteria</taxon>
        <taxon>Bacillati</taxon>
        <taxon>Actinomycetota</taxon>
        <taxon>Actinomycetes</taxon>
        <taxon>Propionibacteriales</taxon>
        <taxon>Propionibacteriaceae</taxon>
        <taxon>Tessaracoccus</taxon>
    </lineage>
</organism>